<dbReference type="Proteomes" id="UP000868500">
    <property type="component" value="Unassembled WGS sequence"/>
</dbReference>
<dbReference type="EMBL" id="AWRC01000021">
    <property type="protein sequence ID" value="OLW00199.1"/>
    <property type="molecule type" value="Genomic_DNA"/>
</dbReference>
<evidence type="ECO:0000313" key="1">
    <source>
        <dbReference type="EMBL" id="OLW00199.1"/>
    </source>
</evidence>
<proteinExistence type="predicted"/>
<evidence type="ECO:0008006" key="2">
    <source>
        <dbReference type="Google" id="ProtNLM"/>
    </source>
</evidence>
<name>A0A3S5YJX8_SALER</name>
<comment type="caution">
    <text evidence="1">The sequence shown here is derived from an EMBL/GenBank/DDBJ whole genome shotgun (WGS) entry which is preliminary data.</text>
</comment>
<reference evidence="1" key="1">
    <citation type="submission" date="2013-09" db="EMBL/GenBank/DDBJ databases">
        <title>Salmonella enterica subsp. IIIa serovar 18:z4:z23:-.</title>
        <authorList>
            <person name="Chen Y."/>
            <person name="Li C."/>
            <person name="Mcdermott P."/>
            <person name="Zhao S."/>
        </authorList>
    </citation>
    <scope>NUCLEOTIDE SEQUENCE [LARGE SCALE GENOMIC DNA]</scope>
    <source>
        <strain evidence="1">N26626</strain>
    </source>
</reference>
<protein>
    <recommendedName>
        <fullName evidence="2">Addiction module</fullName>
    </recommendedName>
</protein>
<sequence length="930" mass="106003">MDNIHSCSSISQNHTGTGHNVAGNLIVYNSDNVDYATELAIAVLVGCWDEKNNGDIDIITSLIGESYDSWIRKLRIIEGMQDSPLIHERGSWSFKDRIQTFQTVSSRLFDDHLDLFRTTVVSVFKTIDPQFELAPEERYAAVIYGKVLPHSRLIRKGLSEGLALVATKQELLTNCSKYKGQYCASSVVKEVFSASSWQLWASTQDIQVMLAESAPDCFIDEVENAASHQDKPFDSLFAQEGIGGISGRNYMTGLLWAIEGLAWAPNYLSRSLVILGELDSHDPGGNWANRPLNSIINILLPWLPHTTADIDRRIAAFNALAREWPDTAWRVLVQLLPNNTQVTSGTHIPTFRNFIPNGFNKRPSGDECRTQIEIYTQLTIELASKSSLRLVDLVENIGSLAPFKFDDAIKLLYDFSKKTDSAELKLAVWEKCLEVYNKNKRFSGAYWAMQPEQNEKIKDVSTVLKPEDPMLYSKRLFAQNNYFLFDENGNWRDQEERLTKERGQSICEIYAINGIDGVLEFSLSIERPEFVGSSLVAEDLEIPLDILKKLIVSDIKKENSLASGYVQAKNYREGKSWVLTVINDWSAQEKIAFFLLLPFKKETWDALNASFDDFPFEYWKNTLVNAYSCDSTEEIYFAIDCLIKVDRPLMAIDCLSKILHIDNSVDSSKVVLALLQSIRTTENIERFDIHSFNELVNYIQNDNTVSDDDLVKIEWAYLPVINRGANDSLHPQVLEKKLASEPSFFCEVIQYAYRSEFQKASKELSESEINIAKNSLYLLDDWKKIPGVDAEGKFDVNAFNNWFDFVQTECEKSGHLDFAYHRIGSILIFSPANDEHWILPELAEFLNRRELDKVRTGYKNAIINSRGVYIVDPEGKPELELAQQYHTKSDAMELLGFHRFARILRELAHEYQAEAELIIEQHSKKKIAEI</sequence>
<dbReference type="OrthoDB" id="9796370at2"/>
<organism evidence="1">
    <name type="scientific">Salmonella enterica subsp. arizonae serovar 18:z4,z23:- str. CVM N26626</name>
    <dbReference type="NCBI Taxonomy" id="1395119"/>
    <lineage>
        <taxon>Bacteria</taxon>
        <taxon>Pseudomonadati</taxon>
        <taxon>Pseudomonadota</taxon>
        <taxon>Gammaproteobacteria</taxon>
        <taxon>Enterobacterales</taxon>
        <taxon>Enterobacteriaceae</taxon>
        <taxon>Salmonella</taxon>
    </lineage>
</organism>
<dbReference type="AlphaFoldDB" id="A0A3S5YJX8"/>
<accession>A0A3S5YJX8</accession>
<gene>
    <name evidence="1" type="ORF">P298_14875</name>
</gene>